<evidence type="ECO:0000313" key="3">
    <source>
        <dbReference type="Proteomes" id="UP000054166"/>
    </source>
</evidence>
<reference evidence="3" key="2">
    <citation type="submission" date="2015-01" db="EMBL/GenBank/DDBJ databases">
        <title>Evolutionary Origins and Diversification of the Mycorrhizal Mutualists.</title>
        <authorList>
            <consortium name="DOE Joint Genome Institute"/>
            <consortium name="Mycorrhizal Genomics Consortium"/>
            <person name="Kohler A."/>
            <person name="Kuo A."/>
            <person name="Nagy L.G."/>
            <person name="Floudas D."/>
            <person name="Copeland A."/>
            <person name="Barry K.W."/>
            <person name="Cichocki N."/>
            <person name="Veneault-Fourrey C."/>
            <person name="LaButti K."/>
            <person name="Lindquist E.A."/>
            <person name="Lipzen A."/>
            <person name="Lundell T."/>
            <person name="Morin E."/>
            <person name="Murat C."/>
            <person name="Riley R."/>
            <person name="Ohm R."/>
            <person name="Sun H."/>
            <person name="Tunlid A."/>
            <person name="Henrissat B."/>
            <person name="Grigoriev I.V."/>
            <person name="Hibbett D.S."/>
            <person name="Martin F."/>
        </authorList>
    </citation>
    <scope>NUCLEOTIDE SEQUENCE [LARGE SCALE GENOMIC DNA]</scope>
    <source>
        <strain evidence="3">F 1598</strain>
    </source>
</reference>
<keyword evidence="3" id="KW-1185">Reference proteome</keyword>
<dbReference type="HOGENOM" id="CLU_2622879_0_0_1"/>
<evidence type="ECO:0000256" key="1">
    <source>
        <dbReference type="SAM" id="Phobius"/>
    </source>
</evidence>
<gene>
    <name evidence="2" type="ORF">PILCRDRAFT_542007</name>
</gene>
<keyword evidence="1" id="KW-1133">Transmembrane helix</keyword>
<keyword evidence="1" id="KW-0472">Membrane</keyword>
<feature type="transmembrane region" description="Helical" evidence="1">
    <location>
        <begin position="41"/>
        <end position="62"/>
    </location>
</feature>
<proteinExistence type="predicted"/>
<dbReference type="AlphaFoldDB" id="A0A0C3B1C2"/>
<accession>A0A0C3B1C2</accession>
<sequence>MHDDLIIAMGERCSLVKAPVARLQPSRIISGILPRWRYNSLLIFFGLLVLSSLYVYITSFILQYPSSALSMRHDDTWD</sequence>
<dbReference type="Proteomes" id="UP000054166">
    <property type="component" value="Unassembled WGS sequence"/>
</dbReference>
<dbReference type="EMBL" id="KN833006">
    <property type="protein sequence ID" value="KIM80013.1"/>
    <property type="molecule type" value="Genomic_DNA"/>
</dbReference>
<name>A0A0C3B1C2_PILCF</name>
<reference evidence="2 3" key="1">
    <citation type="submission" date="2014-04" db="EMBL/GenBank/DDBJ databases">
        <authorList>
            <consortium name="DOE Joint Genome Institute"/>
            <person name="Kuo A."/>
            <person name="Tarkka M."/>
            <person name="Buscot F."/>
            <person name="Kohler A."/>
            <person name="Nagy L.G."/>
            <person name="Floudas D."/>
            <person name="Copeland A."/>
            <person name="Barry K.W."/>
            <person name="Cichocki N."/>
            <person name="Veneault-Fourrey C."/>
            <person name="LaButti K."/>
            <person name="Lindquist E.A."/>
            <person name="Lipzen A."/>
            <person name="Lundell T."/>
            <person name="Morin E."/>
            <person name="Murat C."/>
            <person name="Sun H."/>
            <person name="Tunlid A."/>
            <person name="Henrissat B."/>
            <person name="Grigoriev I.V."/>
            <person name="Hibbett D.S."/>
            <person name="Martin F."/>
            <person name="Nordberg H.P."/>
            <person name="Cantor M.N."/>
            <person name="Hua S.X."/>
        </authorList>
    </citation>
    <scope>NUCLEOTIDE SEQUENCE [LARGE SCALE GENOMIC DNA]</scope>
    <source>
        <strain evidence="2 3">F 1598</strain>
    </source>
</reference>
<organism evidence="2 3">
    <name type="scientific">Piloderma croceum (strain F 1598)</name>
    <dbReference type="NCBI Taxonomy" id="765440"/>
    <lineage>
        <taxon>Eukaryota</taxon>
        <taxon>Fungi</taxon>
        <taxon>Dikarya</taxon>
        <taxon>Basidiomycota</taxon>
        <taxon>Agaricomycotina</taxon>
        <taxon>Agaricomycetes</taxon>
        <taxon>Agaricomycetidae</taxon>
        <taxon>Atheliales</taxon>
        <taxon>Atheliaceae</taxon>
        <taxon>Piloderma</taxon>
    </lineage>
</organism>
<keyword evidence="1" id="KW-0812">Transmembrane</keyword>
<protein>
    <submittedName>
        <fullName evidence="2">Uncharacterized protein</fullName>
    </submittedName>
</protein>
<evidence type="ECO:0000313" key="2">
    <source>
        <dbReference type="EMBL" id="KIM80013.1"/>
    </source>
</evidence>
<dbReference type="InParanoid" id="A0A0C3B1C2"/>